<dbReference type="Gene3D" id="3.80.10.10">
    <property type="entry name" value="Ribonuclease Inhibitor"/>
    <property type="match status" value="1"/>
</dbReference>
<gene>
    <name evidence="1" type="ORF">JAAARDRAFT_197571</name>
</gene>
<protein>
    <recommendedName>
        <fullName evidence="3">F-box domain-containing protein</fullName>
    </recommendedName>
</protein>
<sequence>MQHAGMSYARVFSIAELSREICWYLHHDSKPSLANLAQTCRSFLEPALDVLWFKMFDMRPLLDLIPALEVVPDSDDEIEVTDRGEPVSYYDISYPLEEEDWSRFDFYAPRIRILEFIHHGKLTATSTLDSLNIPPLPTYCPHYTFASVASEVSPFLTPGLQTLCIRNQYDDDIVWTDPVPIPSEEEEILVIFFHMLPRRCPAVEHLALSGDLQHLAFGCLKKFQNLNEIELGGHSTKVGNLSITLEAMSALPHLEKIIDIEMSGGPGVVSCDPGFPSLSSISTHYGNPTNLLATLRSISSPSLQSFSSLYLVEGSRRALLSCASLLVSKFSTTLQQVVIHTSHRYAVEDVGLPIFDILLRGLPHLRTFALTLAVEHIDLPEWPTMTEDNVENMTLAWPHMENLTIQHSISFPSLKTITHAWPNLTSLTIPHLYISPPDLQLTYEAHSLRNLSVDMFHHGCPSSPPDEDVARVIDAMFPKLEVGPLPCLRCQVMRNVAELQKGRPSREG</sequence>
<dbReference type="AlphaFoldDB" id="A0A067PF99"/>
<keyword evidence="2" id="KW-1185">Reference proteome</keyword>
<evidence type="ECO:0000313" key="1">
    <source>
        <dbReference type="EMBL" id="KDQ53424.1"/>
    </source>
</evidence>
<dbReference type="OrthoDB" id="3543113at2759"/>
<proteinExistence type="predicted"/>
<evidence type="ECO:0008006" key="3">
    <source>
        <dbReference type="Google" id="ProtNLM"/>
    </source>
</evidence>
<dbReference type="InterPro" id="IPR032675">
    <property type="entry name" value="LRR_dom_sf"/>
</dbReference>
<dbReference type="InParanoid" id="A0A067PF99"/>
<reference evidence="2" key="1">
    <citation type="journal article" date="2014" name="Proc. Natl. Acad. Sci. U.S.A.">
        <title>Extensive sampling of basidiomycete genomes demonstrates inadequacy of the white-rot/brown-rot paradigm for wood decay fungi.</title>
        <authorList>
            <person name="Riley R."/>
            <person name="Salamov A.A."/>
            <person name="Brown D.W."/>
            <person name="Nagy L.G."/>
            <person name="Floudas D."/>
            <person name="Held B.W."/>
            <person name="Levasseur A."/>
            <person name="Lombard V."/>
            <person name="Morin E."/>
            <person name="Otillar R."/>
            <person name="Lindquist E.A."/>
            <person name="Sun H."/>
            <person name="LaButti K.M."/>
            <person name="Schmutz J."/>
            <person name="Jabbour D."/>
            <person name="Luo H."/>
            <person name="Baker S.E."/>
            <person name="Pisabarro A.G."/>
            <person name="Walton J.D."/>
            <person name="Blanchette R.A."/>
            <person name="Henrissat B."/>
            <person name="Martin F."/>
            <person name="Cullen D."/>
            <person name="Hibbett D.S."/>
            <person name="Grigoriev I.V."/>
        </authorList>
    </citation>
    <scope>NUCLEOTIDE SEQUENCE [LARGE SCALE GENOMIC DNA]</scope>
    <source>
        <strain evidence="2">MUCL 33604</strain>
    </source>
</reference>
<dbReference type="EMBL" id="KL197734">
    <property type="protein sequence ID" value="KDQ53424.1"/>
    <property type="molecule type" value="Genomic_DNA"/>
</dbReference>
<dbReference type="SUPFAM" id="SSF52047">
    <property type="entry name" value="RNI-like"/>
    <property type="match status" value="1"/>
</dbReference>
<name>A0A067PF99_9AGAM</name>
<organism evidence="1 2">
    <name type="scientific">Jaapia argillacea MUCL 33604</name>
    <dbReference type="NCBI Taxonomy" id="933084"/>
    <lineage>
        <taxon>Eukaryota</taxon>
        <taxon>Fungi</taxon>
        <taxon>Dikarya</taxon>
        <taxon>Basidiomycota</taxon>
        <taxon>Agaricomycotina</taxon>
        <taxon>Agaricomycetes</taxon>
        <taxon>Agaricomycetidae</taxon>
        <taxon>Jaapiales</taxon>
        <taxon>Jaapiaceae</taxon>
        <taxon>Jaapia</taxon>
    </lineage>
</organism>
<accession>A0A067PF99</accession>
<evidence type="ECO:0000313" key="2">
    <source>
        <dbReference type="Proteomes" id="UP000027265"/>
    </source>
</evidence>
<dbReference type="HOGENOM" id="CLU_021164_3_0_1"/>
<dbReference type="Proteomes" id="UP000027265">
    <property type="component" value="Unassembled WGS sequence"/>
</dbReference>
<dbReference type="STRING" id="933084.A0A067PF99"/>